<dbReference type="InterPro" id="IPR050333">
    <property type="entry name" value="SLRP"/>
</dbReference>
<accession>A0A182KBN3</accession>
<reference evidence="4" key="1">
    <citation type="submission" date="2013-03" db="EMBL/GenBank/DDBJ databases">
        <title>The Genome Sequence of Anopheles christyi ACHKN1017.</title>
        <authorList>
            <consortium name="The Broad Institute Genomics Platform"/>
            <person name="Neafsey D.E."/>
            <person name="Besansky N."/>
            <person name="Walker B."/>
            <person name="Young S.K."/>
            <person name="Zeng Q."/>
            <person name="Gargeya S."/>
            <person name="Fitzgerald M."/>
            <person name="Haas B."/>
            <person name="Abouelleil A."/>
            <person name="Allen A.W."/>
            <person name="Alvarado L."/>
            <person name="Arachchi H.M."/>
            <person name="Berlin A.M."/>
            <person name="Chapman S.B."/>
            <person name="Gainer-Dewar J."/>
            <person name="Goldberg J."/>
            <person name="Griggs A."/>
            <person name="Gujja S."/>
            <person name="Hansen M."/>
            <person name="Howarth C."/>
            <person name="Imamovic A."/>
            <person name="Ireland A."/>
            <person name="Larimer J."/>
            <person name="McCowan C."/>
            <person name="Murphy C."/>
            <person name="Pearson M."/>
            <person name="Poon T.W."/>
            <person name="Priest M."/>
            <person name="Roberts A."/>
            <person name="Saif S."/>
            <person name="Shea T."/>
            <person name="Sisk P."/>
            <person name="Sykes S."/>
            <person name="Wortman J."/>
            <person name="Nusbaum C."/>
            <person name="Birren B."/>
        </authorList>
    </citation>
    <scope>NUCLEOTIDE SEQUENCE [LARGE SCALE GENOMIC DNA]</scope>
    <source>
        <strain evidence="4">ACHKN1017</strain>
    </source>
</reference>
<dbReference type="Gene3D" id="3.80.10.10">
    <property type="entry name" value="Ribonuclease Inhibitor"/>
    <property type="match status" value="2"/>
</dbReference>
<evidence type="ECO:0000313" key="3">
    <source>
        <dbReference type="EnsemblMetazoa" id="ACHR008170-PA"/>
    </source>
</evidence>
<keyword evidence="1" id="KW-0433">Leucine-rich repeat</keyword>
<dbReference type="AlphaFoldDB" id="A0A182KBN3"/>
<keyword evidence="2" id="KW-0677">Repeat</keyword>
<dbReference type="SUPFAM" id="SSF52058">
    <property type="entry name" value="L domain-like"/>
    <property type="match status" value="1"/>
</dbReference>
<keyword evidence="4" id="KW-1185">Reference proteome</keyword>
<evidence type="ECO:0000256" key="2">
    <source>
        <dbReference type="ARBA" id="ARBA00022737"/>
    </source>
</evidence>
<evidence type="ECO:0008006" key="5">
    <source>
        <dbReference type="Google" id="ProtNLM"/>
    </source>
</evidence>
<dbReference type="InterPro" id="IPR003591">
    <property type="entry name" value="Leu-rich_rpt_typical-subtyp"/>
</dbReference>
<dbReference type="STRING" id="43041.A0A182KBN3"/>
<organism evidence="3 4">
    <name type="scientific">Anopheles christyi</name>
    <dbReference type="NCBI Taxonomy" id="43041"/>
    <lineage>
        <taxon>Eukaryota</taxon>
        <taxon>Metazoa</taxon>
        <taxon>Ecdysozoa</taxon>
        <taxon>Arthropoda</taxon>
        <taxon>Hexapoda</taxon>
        <taxon>Insecta</taxon>
        <taxon>Pterygota</taxon>
        <taxon>Neoptera</taxon>
        <taxon>Endopterygota</taxon>
        <taxon>Diptera</taxon>
        <taxon>Nematocera</taxon>
        <taxon>Culicoidea</taxon>
        <taxon>Culicidae</taxon>
        <taxon>Anophelinae</taxon>
        <taxon>Anopheles</taxon>
    </lineage>
</organism>
<dbReference type="InterPro" id="IPR032675">
    <property type="entry name" value="LRR_dom_sf"/>
</dbReference>
<reference evidence="3" key="2">
    <citation type="submission" date="2020-05" db="UniProtKB">
        <authorList>
            <consortium name="EnsemblMetazoa"/>
        </authorList>
    </citation>
    <scope>IDENTIFICATION</scope>
    <source>
        <strain evidence="3">ACHKN1017</strain>
    </source>
</reference>
<dbReference type="VEuPathDB" id="VectorBase:ACHR008170"/>
<dbReference type="PANTHER" id="PTHR45712:SF22">
    <property type="entry name" value="INSULIN-LIKE GROWTH FACTOR-BINDING PROTEIN COMPLEX ACID LABILE SUBUNIT"/>
    <property type="match status" value="1"/>
</dbReference>
<sequence>MICTTDDHDKPLLSKFCGSDTSHLMVVKYFDYTVDSYQAVTFTVRSNDTYEMYFLHSAPFLRYVYIQHSSKVNLIHIEHCALVSVPRTIRNVPNLLRLDIKSCRIRQLDLNDFVYLQSLFMVDLTGNQIVSIVALPSGITLPIQSLYLTNNTLHHMNMSSLDGLQEMRCLVLEGNRIENVIPPVVLPKLEELSLRKNRLSTLNCTDWHLPALKFFFCSNNQLTSAPTEWQWMWRIEELDLSFNLLNSFTMDDIYLTQLNALNLAANKLTSVITVQTNLRVPLGRLQLAHNRLPVLDISHWDMPQLWELNVDHNRLTELDDVFVRFPSLSPMMILRNNNWSCEWLKRVHPADLRRKNYGCLLTNETCPAERVMGEDGTWICCW</sequence>
<dbReference type="EnsemblMetazoa" id="ACHR008170-RA">
    <property type="protein sequence ID" value="ACHR008170-PA"/>
    <property type="gene ID" value="ACHR008170"/>
</dbReference>
<evidence type="ECO:0000313" key="4">
    <source>
        <dbReference type="Proteomes" id="UP000075881"/>
    </source>
</evidence>
<name>A0A182KBN3_9DIPT</name>
<dbReference type="Proteomes" id="UP000075881">
    <property type="component" value="Unassembled WGS sequence"/>
</dbReference>
<evidence type="ECO:0000256" key="1">
    <source>
        <dbReference type="ARBA" id="ARBA00022614"/>
    </source>
</evidence>
<protein>
    <recommendedName>
        <fullName evidence="5">Leucine rich immune protein (Coil-less)</fullName>
    </recommendedName>
</protein>
<dbReference type="SMART" id="SM00369">
    <property type="entry name" value="LRR_TYP"/>
    <property type="match status" value="3"/>
</dbReference>
<dbReference type="GO" id="GO:0005615">
    <property type="term" value="C:extracellular space"/>
    <property type="evidence" value="ECO:0007669"/>
    <property type="project" value="TreeGrafter"/>
</dbReference>
<dbReference type="PANTHER" id="PTHR45712">
    <property type="entry name" value="AGAP008170-PA"/>
    <property type="match status" value="1"/>
</dbReference>
<proteinExistence type="predicted"/>